<evidence type="ECO:0000256" key="1">
    <source>
        <dbReference type="SAM" id="SignalP"/>
    </source>
</evidence>
<feature type="signal peptide" evidence="1">
    <location>
        <begin position="1"/>
        <end position="30"/>
    </location>
</feature>
<keyword evidence="1" id="KW-0732">Signal</keyword>
<dbReference type="EMBL" id="JACEON010000008">
    <property type="protein sequence ID" value="MBA4612056.1"/>
    <property type="molecule type" value="Genomic_DNA"/>
</dbReference>
<feature type="chain" id="PRO_5032414894" evidence="1">
    <location>
        <begin position="31"/>
        <end position="211"/>
    </location>
</feature>
<reference evidence="2 3" key="2">
    <citation type="submission" date="2020-08" db="EMBL/GenBank/DDBJ databases">
        <title>Stappia taiwanensis sp. nov., isolated from a coastal thermal spring.</title>
        <authorList>
            <person name="Kampfer P."/>
        </authorList>
    </citation>
    <scope>NUCLEOTIDE SEQUENCE [LARGE SCALE GENOMIC DNA]</scope>
    <source>
        <strain evidence="2 3">DSM 23284</strain>
    </source>
</reference>
<gene>
    <name evidence="2" type="ORF">H1W37_10355</name>
</gene>
<evidence type="ECO:0000313" key="3">
    <source>
        <dbReference type="Proteomes" id="UP000559404"/>
    </source>
</evidence>
<comment type="caution">
    <text evidence="2">The sequence shown here is derived from an EMBL/GenBank/DDBJ whole genome shotgun (WGS) entry which is preliminary data.</text>
</comment>
<reference evidence="2 3" key="1">
    <citation type="submission" date="2020-07" db="EMBL/GenBank/DDBJ databases">
        <authorList>
            <person name="Li M."/>
        </authorList>
    </citation>
    <scope>NUCLEOTIDE SEQUENCE [LARGE SCALE GENOMIC DNA]</scope>
    <source>
        <strain evidence="2 3">DSM 23284</strain>
    </source>
</reference>
<keyword evidence="3" id="KW-1185">Reference proteome</keyword>
<name>A0A838XU60_9HYPH</name>
<dbReference type="RefSeq" id="WP_181760250.1">
    <property type="nucleotide sequence ID" value="NZ_BMCR01000003.1"/>
</dbReference>
<accession>A0A838XU60</accession>
<dbReference type="Proteomes" id="UP000559404">
    <property type="component" value="Unassembled WGS sequence"/>
</dbReference>
<evidence type="ECO:0000313" key="2">
    <source>
        <dbReference type="EMBL" id="MBA4612056.1"/>
    </source>
</evidence>
<protein>
    <submittedName>
        <fullName evidence="2">Uncharacterized protein</fullName>
    </submittedName>
</protein>
<sequence>MYKPQNTLIIKFIKIILTFSLLIPTSTSHANQNNEYSTNWVDLFEICRKSIETKKSLDKFGLRKLGKRVTTFPPITHPILTDPIYPGYDIKEIIWEKQNSLYNIIEAHHPTSSGKTRRECKVLFKESYNEFTMKHETEFQNDFKKLRSRLVQGGSYEIWNPDPIFSTNLGFRSARLDENRCVLIFGLQIENRKDRPFLFRLYAGESDMCRK</sequence>
<dbReference type="AlphaFoldDB" id="A0A838XU60"/>
<organism evidence="2 3">
    <name type="scientific">Stappia taiwanensis</name>
    <dbReference type="NCBI Taxonomy" id="992267"/>
    <lineage>
        <taxon>Bacteria</taxon>
        <taxon>Pseudomonadati</taxon>
        <taxon>Pseudomonadota</taxon>
        <taxon>Alphaproteobacteria</taxon>
        <taxon>Hyphomicrobiales</taxon>
        <taxon>Stappiaceae</taxon>
        <taxon>Stappia</taxon>
    </lineage>
</organism>
<proteinExistence type="predicted"/>